<reference evidence="9 10" key="1">
    <citation type="journal article" date="2023" name="Ecotoxicol. Environ. Saf.">
        <title>Mercury remediation potential of mercury-resistant strain Rheinheimera metallidurans sp. nov. isolated from a municipal waste dumping site.</title>
        <authorList>
            <person name="Yadav V."/>
            <person name="Manjhi A."/>
            <person name="Vadakedath N."/>
        </authorList>
    </citation>
    <scope>NUCLEOTIDE SEQUENCE [LARGE SCALE GENOMIC DNA]</scope>
    <source>
        <strain evidence="9 10">E-49</strain>
    </source>
</reference>
<dbReference type="InterPro" id="IPR011009">
    <property type="entry name" value="Kinase-like_dom_sf"/>
</dbReference>
<keyword evidence="2 5" id="KW-0547">Nucleotide-binding</keyword>
<feature type="binding site" evidence="5">
    <location>
        <position position="88"/>
    </location>
    <ligand>
        <name>ATP</name>
        <dbReference type="ChEBI" id="CHEBI:30616"/>
    </ligand>
</feature>
<dbReference type="PROSITE" id="PS00108">
    <property type="entry name" value="PROTEIN_KINASE_ST"/>
    <property type="match status" value="1"/>
</dbReference>
<comment type="caution">
    <text evidence="9">The sequence shown here is derived from an EMBL/GenBank/DDBJ whole genome shotgun (WGS) entry which is preliminary data.</text>
</comment>
<dbReference type="RefSeq" id="WP_335736063.1">
    <property type="nucleotide sequence ID" value="NZ_JALAAR010000008.1"/>
</dbReference>
<accession>A0ABU8C6U7</accession>
<name>A0ABU8C6U7_9GAMM</name>
<dbReference type="PANTHER" id="PTHR24348:SF22">
    <property type="entry name" value="NON-SPECIFIC SERINE_THREONINE PROTEIN KINASE"/>
    <property type="match status" value="1"/>
</dbReference>
<evidence type="ECO:0000259" key="8">
    <source>
        <dbReference type="PROSITE" id="PS50011"/>
    </source>
</evidence>
<dbReference type="Gene3D" id="3.30.200.20">
    <property type="entry name" value="Phosphorylase Kinase, domain 1"/>
    <property type="match status" value="1"/>
</dbReference>
<protein>
    <submittedName>
        <fullName evidence="9">Serine/threonine protein kinase</fullName>
    </submittedName>
</protein>
<evidence type="ECO:0000256" key="3">
    <source>
        <dbReference type="ARBA" id="ARBA00022777"/>
    </source>
</evidence>
<keyword evidence="10" id="KW-1185">Reference proteome</keyword>
<dbReference type="Pfam" id="PF00069">
    <property type="entry name" value="Pkinase"/>
    <property type="match status" value="1"/>
</dbReference>
<evidence type="ECO:0000256" key="2">
    <source>
        <dbReference type="ARBA" id="ARBA00022741"/>
    </source>
</evidence>
<evidence type="ECO:0000256" key="6">
    <source>
        <dbReference type="SAM" id="Coils"/>
    </source>
</evidence>
<feature type="compositionally biased region" description="Polar residues" evidence="7">
    <location>
        <begin position="1"/>
        <end position="16"/>
    </location>
</feature>
<feature type="domain" description="Protein kinase" evidence="8">
    <location>
        <begin position="53"/>
        <end position="325"/>
    </location>
</feature>
<dbReference type="EMBL" id="JALAAR010000008">
    <property type="protein sequence ID" value="MEH8017652.1"/>
    <property type="molecule type" value="Genomic_DNA"/>
</dbReference>
<keyword evidence="6" id="KW-0175">Coiled coil</keyword>
<feature type="coiled-coil region" evidence="6">
    <location>
        <begin position="344"/>
        <end position="371"/>
    </location>
</feature>
<dbReference type="PROSITE" id="PS50011">
    <property type="entry name" value="PROTEIN_KINASE_DOM"/>
    <property type="match status" value="1"/>
</dbReference>
<keyword evidence="9" id="KW-0723">Serine/threonine-protein kinase</keyword>
<evidence type="ECO:0000313" key="10">
    <source>
        <dbReference type="Proteomes" id="UP001375382"/>
    </source>
</evidence>
<dbReference type="InterPro" id="IPR045269">
    <property type="entry name" value="Atg1-like"/>
</dbReference>
<keyword evidence="1" id="KW-0808">Transferase</keyword>
<dbReference type="InterPro" id="IPR000719">
    <property type="entry name" value="Prot_kinase_dom"/>
</dbReference>
<proteinExistence type="predicted"/>
<dbReference type="InterPro" id="IPR008271">
    <property type="entry name" value="Ser/Thr_kinase_AS"/>
</dbReference>
<dbReference type="InterPro" id="IPR017441">
    <property type="entry name" value="Protein_kinase_ATP_BS"/>
</dbReference>
<dbReference type="PROSITE" id="PS00107">
    <property type="entry name" value="PROTEIN_KINASE_ATP"/>
    <property type="match status" value="1"/>
</dbReference>
<dbReference type="SMART" id="SM00220">
    <property type="entry name" value="S_TKc"/>
    <property type="match status" value="1"/>
</dbReference>
<evidence type="ECO:0000256" key="7">
    <source>
        <dbReference type="SAM" id="MobiDB-lite"/>
    </source>
</evidence>
<evidence type="ECO:0000256" key="4">
    <source>
        <dbReference type="ARBA" id="ARBA00022840"/>
    </source>
</evidence>
<keyword evidence="4 5" id="KW-0067">ATP-binding</keyword>
<sequence>MTTLEHTSVDTKQNATADADKTRYAVKTPSPTETAPVQPVAALQIGQIIKERYVLEDKIGSGGMSDIYRATDLFLQQAGVADCTVAIKVLQQQFVHQAEALHLLLQEAHKTQQLSHPNIVRVFDVDRDQQHYFIVMEFLDGESLEQVIKRYKPKGLPLKSAIKLLQQIADALTFAHRIGIVHADLKPANIMVNRSGTVKVLDFGVSQQLQLNHDIYAAEQHNHSTPLSGYTPAYASPQLLAGKTPSVSDDVFSFGCLCYELLSSKHPYERLPADQAQQQQKQPLKPAHVNQLQWQALKKALQFMPEQRAISLQQLMQRLHFNLWLPVGISAATLAVAFGVAQYHTGQQQQLAQYGEKARQAEQQQQQFQQLSSVSAAQLLQQLEQTDTPAWLRQALLRNQQTTVLSHFEQQIDSLISDRSFTYPNYPQIEQLLAQASALYPDSHYLAQISSNISRSKQTAIDVLRNQLRQLLLEQQYQRQAQDSDPYKILAELQRIDSNYKVRPDDAEAEAYVSAYQQAVATNDAGALQQLIAIGQELFSSHSNTQALVQQGTVLAQAVNDMAAYRQAVAEGKTAEFPYKAAELFYQHSFSLLQQELAASSKAAEVDQVYDKLQQFNALVPVNFSLHVGMRRQLADKYLSLSTELLQSNQVRTAERLMRRANELMSSINS</sequence>
<dbReference type="Proteomes" id="UP001375382">
    <property type="component" value="Unassembled WGS sequence"/>
</dbReference>
<evidence type="ECO:0000256" key="5">
    <source>
        <dbReference type="PROSITE-ProRule" id="PRU10141"/>
    </source>
</evidence>
<feature type="region of interest" description="Disordered" evidence="7">
    <location>
        <begin position="1"/>
        <end position="36"/>
    </location>
</feature>
<dbReference type="CDD" id="cd14014">
    <property type="entry name" value="STKc_PknB_like"/>
    <property type="match status" value="1"/>
</dbReference>
<organism evidence="9 10">
    <name type="scientific">Rheinheimera muenzenbergensis</name>
    <dbReference type="NCBI Taxonomy" id="1193628"/>
    <lineage>
        <taxon>Bacteria</taxon>
        <taxon>Pseudomonadati</taxon>
        <taxon>Pseudomonadota</taxon>
        <taxon>Gammaproteobacteria</taxon>
        <taxon>Chromatiales</taxon>
        <taxon>Chromatiaceae</taxon>
        <taxon>Rheinheimera</taxon>
    </lineage>
</organism>
<dbReference type="Gene3D" id="1.10.510.10">
    <property type="entry name" value="Transferase(Phosphotransferase) domain 1"/>
    <property type="match status" value="1"/>
</dbReference>
<dbReference type="GO" id="GO:0004674">
    <property type="term" value="F:protein serine/threonine kinase activity"/>
    <property type="evidence" value="ECO:0007669"/>
    <property type="project" value="UniProtKB-KW"/>
</dbReference>
<evidence type="ECO:0000256" key="1">
    <source>
        <dbReference type="ARBA" id="ARBA00022679"/>
    </source>
</evidence>
<dbReference type="PANTHER" id="PTHR24348">
    <property type="entry name" value="SERINE/THREONINE-PROTEIN KINASE UNC-51-RELATED"/>
    <property type="match status" value="1"/>
</dbReference>
<dbReference type="SUPFAM" id="SSF56112">
    <property type="entry name" value="Protein kinase-like (PK-like)"/>
    <property type="match status" value="1"/>
</dbReference>
<gene>
    <name evidence="9" type="ORF">MN202_10430</name>
</gene>
<evidence type="ECO:0000313" key="9">
    <source>
        <dbReference type="EMBL" id="MEH8017652.1"/>
    </source>
</evidence>
<keyword evidence="3 9" id="KW-0418">Kinase</keyword>